<evidence type="ECO:0000313" key="3">
    <source>
        <dbReference type="EMBL" id="QSX08036.1"/>
    </source>
</evidence>
<evidence type="ECO:0000256" key="2">
    <source>
        <dbReference type="SAM" id="SignalP"/>
    </source>
</evidence>
<dbReference type="EMBL" id="CP071444">
    <property type="protein sequence ID" value="QSX08036.1"/>
    <property type="molecule type" value="Genomic_DNA"/>
</dbReference>
<name>A0A974XE28_9FIRM</name>
<dbReference type="KEGG" id="alka:J0B03_09525"/>
<reference evidence="3" key="1">
    <citation type="submission" date="2021-03" db="EMBL/GenBank/DDBJ databases">
        <title>Alkalibacter marinus sp. nov., isolated from tidal flat sediment.</title>
        <authorList>
            <person name="Namirimu T."/>
            <person name="Yang J.-A."/>
            <person name="Yang S.-H."/>
            <person name="Kim Y.-J."/>
            <person name="Kwon K.K."/>
        </authorList>
    </citation>
    <scope>NUCLEOTIDE SEQUENCE</scope>
    <source>
        <strain evidence="3">ES005</strain>
    </source>
</reference>
<accession>A0A974XE28</accession>
<feature type="chain" id="PRO_5039718043" description="Ig-like domain-containing protein" evidence="2">
    <location>
        <begin position="26"/>
        <end position="1000"/>
    </location>
</feature>
<keyword evidence="4" id="KW-1185">Reference proteome</keyword>
<dbReference type="Proteomes" id="UP000663499">
    <property type="component" value="Chromosome"/>
</dbReference>
<protein>
    <recommendedName>
        <fullName evidence="5">Ig-like domain-containing protein</fullName>
    </recommendedName>
</protein>
<proteinExistence type="predicted"/>
<evidence type="ECO:0000313" key="4">
    <source>
        <dbReference type="Proteomes" id="UP000663499"/>
    </source>
</evidence>
<keyword evidence="2" id="KW-0732">Signal</keyword>
<evidence type="ECO:0008006" key="5">
    <source>
        <dbReference type="Google" id="ProtNLM"/>
    </source>
</evidence>
<feature type="signal peptide" evidence="2">
    <location>
        <begin position="1"/>
        <end position="25"/>
    </location>
</feature>
<keyword evidence="1" id="KW-0812">Transmembrane</keyword>
<evidence type="ECO:0000256" key="1">
    <source>
        <dbReference type="SAM" id="Phobius"/>
    </source>
</evidence>
<dbReference type="AlphaFoldDB" id="A0A974XE28"/>
<dbReference type="RefSeq" id="WP_207299378.1">
    <property type="nucleotide sequence ID" value="NZ_CP071444.1"/>
</dbReference>
<organism evidence="3 4">
    <name type="scientific">Alkalibacter rhizosphaerae</name>
    <dbReference type="NCBI Taxonomy" id="2815577"/>
    <lineage>
        <taxon>Bacteria</taxon>
        <taxon>Bacillati</taxon>
        <taxon>Bacillota</taxon>
        <taxon>Clostridia</taxon>
        <taxon>Eubacteriales</taxon>
        <taxon>Eubacteriaceae</taxon>
        <taxon>Alkalibacter</taxon>
    </lineage>
</organism>
<keyword evidence="1" id="KW-0472">Membrane</keyword>
<keyword evidence="1" id="KW-1133">Transmembrane helix</keyword>
<feature type="transmembrane region" description="Helical" evidence="1">
    <location>
        <begin position="970"/>
        <end position="989"/>
    </location>
</feature>
<sequence length="1000" mass="105541">MGKWKRALSILLTGLLFTSFMGSPAGWNNSAVAADVVFDLSVGDIIVEDGTDPGTYRVLHGNPQVAVDNIPFNQQLTLAGTTGTYGVRVSSTFGTVNLKLAGLNTTAMANFGGIEILSDDDREVVIVLEDGTTNVINGNIYNHSTSSGGGLTIACEHAHEIGHVCDSSCGSLSVTRPTSYNGAAISGHNTTIIGGNITAVGGNSSPGIGRYGTVYNLQISGGNISSTGRGSYGTAGIGGGDISNAHGIYFDGGIIHAQGYRNGAGIGAGDIFYGSGGQAHDVIISGGTIRTAGGSSGQGIGGAGVCSNFQINGGSVNTTSIKIQPVNQDGANVYKTVITLSEVSSVKQVTAVEMSGADYYGLNDVFTDTVGKLYFYLPEGAAVTGITAGGVDYQGEVTTTSDNLAAATFGVPTCQIGDTIYTTLADGLAALTNGDTLKLLRNIEYNQTFAYRSSFTLDTNGFVLDVNAGGNTGLIADGYDMTLTGNGAFNIISTGIGIHAYDGGSAEVTNVVAGTTGINVTDGNSVIRVYENVEVKDSAGDPSGRAVYVEADYGNKSYITIEGDVTARYGVYAYLDGVVTIDGILDVVENYVQVFDMVKTPSDHDVSTTKTGYHTYTGLNNTVWIKAAPPEEPIMTLQPVDVETTYGNISETLEVAATVEDGVDLAYAWYESSDGSLIDGTAVLGDLEEFVIPETLQAGTYHYYCTLSVTDPATGLKSSKTSDVAEVLVNKALPDVDAPTGLTAKFGQTLKDVELPDGFSFEDSLDTSVGDAGENSFTVHYTPEDEDNYEVVAGIKVVVTVKPIALVFEGTNWSAGVEVLDLETKVNVDERNQPGVEKVRIFMGVLRIGDSAAHFDQVEEWVGQKGYSLLALFDLELMKEITYLDGRIESVPVPKEDLLDPVTIRLLLDEKLAAVSDPAIAFIDESGEVLLLEGMILEVDGKTYLEFETDHFSDYAVLEAIDMENPKTGVLGWMNWLNMTLLAFGAYLFQRNRKRHSLNI</sequence>
<gene>
    <name evidence="3" type="ORF">J0B03_09525</name>
</gene>